<dbReference type="Gene3D" id="2.60.40.640">
    <property type="match status" value="1"/>
</dbReference>
<protein>
    <recommendedName>
        <fullName evidence="3">Arrestin-like N-terminal domain-containing protein</fullName>
    </recommendedName>
</protein>
<comment type="caution">
    <text evidence="1">The sequence shown here is derived from an EMBL/GenBank/DDBJ whole genome shotgun (WGS) entry which is preliminary data.</text>
</comment>
<dbReference type="EMBL" id="JAPQKO010000002">
    <property type="protein sequence ID" value="KAJ5179225.1"/>
    <property type="molecule type" value="Genomic_DNA"/>
</dbReference>
<proteinExistence type="predicted"/>
<reference evidence="1" key="2">
    <citation type="journal article" date="2023" name="IMA Fungus">
        <title>Comparative genomic study of the Penicillium genus elucidates a diverse pangenome and 15 lateral gene transfer events.</title>
        <authorList>
            <person name="Petersen C."/>
            <person name="Sorensen T."/>
            <person name="Nielsen M.R."/>
            <person name="Sondergaard T.E."/>
            <person name="Sorensen J.L."/>
            <person name="Fitzpatrick D.A."/>
            <person name="Frisvad J.C."/>
            <person name="Nielsen K.L."/>
        </authorList>
    </citation>
    <scope>NUCLEOTIDE SEQUENCE</scope>
    <source>
        <strain evidence="1">IBT 21917</strain>
    </source>
</reference>
<dbReference type="OrthoDB" id="2333384at2759"/>
<dbReference type="AlphaFoldDB" id="A0A9W9IIJ5"/>
<evidence type="ECO:0008006" key="3">
    <source>
        <dbReference type="Google" id="ProtNLM"/>
    </source>
</evidence>
<organism evidence="1 2">
    <name type="scientific">Penicillium capsulatum</name>
    <dbReference type="NCBI Taxonomy" id="69766"/>
    <lineage>
        <taxon>Eukaryota</taxon>
        <taxon>Fungi</taxon>
        <taxon>Dikarya</taxon>
        <taxon>Ascomycota</taxon>
        <taxon>Pezizomycotina</taxon>
        <taxon>Eurotiomycetes</taxon>
        <taxon>Eurotiomycetidae</taxon>
        <taxon>Eurotiales</taxon>
        <taxon>Aspergillaceae</taxon>
        <taxon>Penicillium</taxon>
    </lineage>
</organism>
<dbReference type="Proteomes" id="UP001146351">
    <property type="component" value="Unassembled WGS sequence"/>
</dbReference>
<gene>
    <name evidence="1" type="ORF">N7492_002435</name>
</gene>
<evidence type="ECO:0000313" key="2">
    <source>
        <dbReference type="Proteomes" id="UP001146351"/>
    </source>
</evidence>
<name>A0A9W9IIJ5_9EURO</name>
<accession>A0A9W9IIJ5</accession>
<keyword evidence="2" id="KW-1185">Reference proteome</keyword>
<reference evidence="1" key="1">
    <citation type="submission" date="2022-11" db="EMBL/GenBank/DDBJ databases">
        <authorList>
            <person name="Petersen C."/>
        </authorList>
    </citation>
    <scope>NUCLEOTIDE SEQUENCE</scope>
    <source>
        <strain evidence="1">IBT 21917</strain>
    </source>
</reference>
<evidence type="ECO:0000313" key="1">
    <source>
        <dbReference type="EMBL" id="KAJ5179225.1"/>
    </source>
</evidence>
<sequence>MLNSAAKKSAELKFDLAAPPDWAYAPGDSVIGNLMRRAPVVTPEATLTLWLDGAIRTGISPERSSRYSFRYAEKWNLVERRDEIIFQGPLHIREGHEPPSWPFSIEIPSHPARKTGQKMPRAFLPQDEHEHHTLPPSFYSSGQNYGVSEGAVEYALQARLHYTVGGSHKVHTATFPIKVHQVVDEAPPAYELVERSSLEVWVLSQRLLPGMDKAELSLLQQTQKFLGSSKVPLFQYKITMSLPATIQLDSPEPIPLVMKVVPVPTKTDVSIRDLPQTIEIRLIKLHLQHRTVLITPSNFSNTRVISDEHLYSADLNFPRLETPLVTSTGEENKPIDIGSMFELHLTSSGALESNGQTLTQFPKAITADFTTYTIQHSHRLKFETYVTVAGETQRVDILAPLEILAAV</sequence>
<dbReference type="InterPro" id="IPR014752">
    <property type="entry name" value="Arrestin-like_C"/>
</dbReference>